<dbReference type="EMBL" id="LXPE01000021">
    <property type="protein sequence ID" value="OBA26223.1"/>
    <property type="molecule type" value="Genomic_DNA"/>
</dbReference>
<feature type="binding site" evidence="12">
    <location>
        <position position="106"/>
    </location>
    <ligand>
        <name>substrate</name>
    </ligand>
</feature>
<comment type="function">
    <text evidence="1">Catalyzes both the phosphorylation of dihydroxyacetone and of glyceraldehyde.</text>
</comment>
<evidence type="ECO:0000256" key="3">
    <source>
        <dbReference type="ARBA" id="ARBA00008757"/>
    </source>
</evidence>
<feature type="domain" description="DhaL" evidence="13">
    <location>
        <begin position="396"/>
        <end position="597"/>
    </location>
</feature>
<dbReference type="AlphaFoldDB" id="A0A1B7TBY5"/>
<evidence type="ECO:0000256" key="4">
    <source>
        <dbReference type="ARBA" id="ARBA00022679"/>
    </source>
</evidence>
<evidence type="ECO:0000256" key="9">
    <source>
        <dbReference type="ARBA" id="ARBA00047974"/>
    </source>
</evidence>
<dbReference type="GO" id="GO:0061610">
    <property type="term" value="P:glycerol to glycerone phosphate metabolic process"/>
    <property type="evidence" value="ECO:0007669"/>
    <property type="project" value="UniProtKB-ARBA"/>
</dbReference>
<dbReference type="NCBIfam" id="TIGR02361">
    <property type="entry name" value="dak_ATP"/>
    <property type="match status" value="1"/>
</dbReference>
<dbReference type="Proteomes" id="UP000092321">
    <property type="component" value="Unassembled WGS sequence"/>
</dbReference>
<keyword evidence="6 15" id="KW-0418">Kinase</keyword>
<keyword evidence="5" id="KW-0547">Nucleotide-binding</keyword>
<keyword evidence="16" id="KW-1185">Reference proteome</keyword>
<evidence type="ECO:0000256" key="1">
    <source>
        <dbReference type="ARBA" id="ARBA00003264"/>
    </source>
</evidence>
<evidence type="ECO:0000259" key="14">
    <source>
        <dbReference type="PROSITE" id="PS51481"/>
    </source>
</evidence>
<dbReference type="GO" id="GO:0019588">
    <property type="term" value="P:anaerobic glycerol catabolic process"/>
    <property type="evidence" value="ECO:0007669"/>
    <property type="project" value="UniProtKB-UniPathway"/>
</dbReference>
<sequence length="599" mass="64598">MIKSLEVDDSVILSLRGFVASHENLKLLKADRVVYRSSNPKKPYIAVIAGGGSGHEPLHAGFVGENLLTAAVAGDVFASPSTKQILNAIKLANKDKNCKGVLLVIKNYTGDVLHFGLASERARSLGINCKTVVIGEDVSVNSKFVGRRALAGTALAHKIISAFAATQGEKYGVEDAAAVGEIVNKNMITIGAALDHCKVPGRKFESSLKENQMELGLGIHNEPGVETLEPIPSVKDLIEKKMLARLFKEEGNDISFVDISPKDEVLLLVNNLGGLSNFAISSIVYTTLELLKKKYDIKPKIVLAGTYVTAFNSPGFSLTLLNLSNCNKSLKKEYGINSVSDLLTLETDAPGWSSFRIFKNVSEYEDILYSEKDYDLKGIETDDIAKLDKVGKIDYKQFSKILTSACESLKKAEPHITHLDSQVGDGDCGYTLVNGCNAILKNLPEWESEKLSFSEVLHKLSEVIEDSMGGTQGGLYSIFTSGCLAGVLENAKGSSDQPLNSELLAASLNHGLDILFKYTKARAGDSTMIDSLEPFVRTFNETKGDFSKAYKAAEDGMNVTSKSKAKFGRASYVGDSSESVADPGSVGIVEFLKGASKYI</sequence>
<dbReference type="GO" id="GO:0050354">
    <property type="term" value="F:triokinase activity"/>
    <property type="evidence" value="ECO:0007669"/>
    <property type="project" value="UniProtKB-EC"/>
</dbReference>
<dbReference type="SMART" id="SM01120">
    <property type="entry name" value="Dak2"/>
    <property type="match status" value="1"/>
</dbReference>
<name>A0A1B7TBY5_9ASCO</name>
<evidence type="ECO:0000256" key="11">
    <source>
        <dbReference type="PIRSR" id="PIRSR612734-1"/>
    </source>
</evidence>
<dbReference type="SUPFAM" id="SSF101473">
    <property type="entry name" value="DhaL-like"/>
    <property type="match status" value="1"/>
</dbReference>
<feature type="binding site" evidence="12">
    <location>
        <position position="111"/>
    </location>
    <ligand>
        <name>substrate</name>
    </ligand>
</feature>
<dbReference type="PANTHER" id="PTHR28629:SF14">
    <property type="entry name" value="DIHYDROXYACETONE KINASE 1"/>
    <property type="match status" value="1"/>
</dbReference>
<gene>
    <name evidence="15" type="ORF">HANVADRAFT_53293</name>
</gene>
<evidence type="ECO:0000256" key="8">
    <source>
        <dbReference type="ARBA" id="ARBA00022840"/>
    </source>
</evidence>
<keyword evidence="8" id="KW-0067">ATP-binding</keyword>
<evidence type="ECO:0000256" key="6">
    <source>
        <dbReference type="ARBA" id="ARBA00022777"/>
    </source>
</evidence>
<dbReference type="PROSITE" id="PS51480">
    <property type="entry name" value="DHAL"/>
    <property type="match status" value="1"/>
</dbReference>
<dbReference type="GO" id="GO:0005829">
    <property type="term" value="C:cytosol"/>
    <property type="evidence" value="ECO:0007669"/>
    <property type="project" value="TreeGrafter"/>
</dbReference>
<dbReference type="UniPathway" id="UPA00617">
    <property type="reaction ID" value="UER00669"/>
</dbReference>
<dbReference type="InterPro" id="IPR004007">
    <property type="entry name" value="DhaL_dom"/>
</dbReference>
<dbReference type="PROSITE" id="PS51481">
    <property type="entry name" value="DHAK"/>
    <property type="match status" value="1"/>
</dbReference>
<feature type="domain" description="DhaK" evidence="14">
    <location>
        <begin position="6"/>
        <end position="352"/>
    </location>
</feature>
<evidence type="ECO:0000256" key="12">
    <source>
        <dbReference type="PIRSR" id="PIRSR612734-2"/>
    </source>
</evidence>
<accession>A0A1B7TBY5</accession>
<dbReference type="SUPFAM" id="SSF82549">
    <property type="entry name" value="DAK1/DegV-like"/>
    <property type="match status" value="1"/>
</dbReference>
<dbReference type="FunFam" id="1.25.40.340:FF:000001">
    <property type="entry name" value="Dihydroxyacetone kinase 1"/>
    <property type="match status" value="1"/>
</dbReference>
<evidence type="ECO:0000256" key="10">
    <source>
        <dbReference type="ARBA" id="ARBA00048898"/>
    </source>
</evidence>
<evidence type="ECO:0000313" key="16">
    <source>
        <dbReference type="Proteomes" id="UP000092321"/>
    </source>
</evidence>
<evidence type="ECO:0000256" key="7">
    <source>
        <dbReference type="ARBA" id="ARBA00022798"/>
    </source>
</evidence>
<dbReference type="Gene3D" id="3.30.1180.20">
    <property type="entry name" value="Dihydroxyacetone kinase, domain 2"/>
    <property type="match status" value="1"/>
</dbReference>
<dbReference type="GO" id="GO:0005524">
    <property type="term" value="F:ATP binding"/>
    <property type="evidence" value="ECO:0007669"/>
    <property type="project" value="UniProtKB-KW"/>
</dbReference>
<feature type="binding site" evidence="12">
    <location>
        <begin position="52"/>
        <end position="55"/>
    </location>
    <ligand>
        <name>substrate</name>
    </ligand>
</feature>
<keyword evidence="7" id="KW-0319">Glycerol metabolism</keyword>
<comment type="catalytic activity">
    <reaction evidence="10">
        <text>dihydroxyacetone + ATP = dihydroxyacetone phosphate + ADP + H(+)</text>
        <dbReference type="Rhea" id="RHEA:15773"/>
        <dbReference type="ChEBI" id="CHEBI:15378"/>
        <dbReference type="ChEBI" id="CHEBI:16016"/>
        <dbReference type="ChEBI" id="CHEBI:30616"/>
        <dbReference type="ChEBI" id="CHEBI:57642"/>
        <dbReference type="ChEBI" id="CHEBI:456216"/>
        <dbReference type="EC" id="2.7.1.29"/>
    </reaction>
</comment>
<dbReference type="Gene3D" id="3.40.50.10440">
    <property type="entry name" value="Dihydroxyacetone kinase, domain 1"/>
    <property type="match status" value="1"/>
</dbReference>
<dbReference type="GO" id="GO:0004371">
    <property type="term" value="F:glycerone kinase activity"/>
    <property type="evidence" value="ECO:0007669"/>
    <property type="project" value="UniProtKB-EC"/>
</dbReference>
<dbReference type="FunFam" id="3.30.1180.20:FF:000001">
    <property type="entry name" value="Dihydroxyacetone kinase 1"/>
    <property type="match status" value="1"/>
</dbReference>
<dbReference type="InterPro" id="IPR050861">
    <property type="entry name" value="Dihydroxyacetone_Kinase"/>
</dbReference>
<evidence type="ECO:0000313" key="15">
    <source>
        <dbReference type="EMBL" id="OBA26223.1"/>
    </source>
</evidence>
<evidence type="ECO:0000256" key="5">
    <source>
        <dbReference type="ARBA" id="ARBA00022741"/>
    </source>
</evidence>
<dbReference type="Gene3D" id="1.25.40.340">
    <property type="match status" value="1"/>
</dbReference>
<dbReference type="Pfam" id="PF02733">
    <property type="entry name" value="Dak1"/>
    <property type="match status" value="1"/>
</dbReference>
<dbReference type="InterPro" id="IPR004006">
    <property type="entry name" value="DhaK_dom"/>
</dbReference>
<comment type="similarity">
    <text evidence="3">Belongs to the dihydroxyacetone kinase (DAK) family.</text>
</comment>
<feature type="active site" description="Tele-hemiaminal-histidine intermediate" evidence="11">
    <location>
        <position position="220"/>
    </location>
</feature>
<comment type="catalytic activity">
    <reaction evidence="9">
        <text>D-glyceraldehyde + ATP = D-glyceraldehyde 3-phosphate + ADP + H(+)</text>
        <dbReference type="Rhea" id="RHEA:13941"/>
        <dbReference type="ChEBI" id="CHEBI:15378"/>
        <dbReference type="ChEBI" id="CHEBI:17378"/>
        <dbReference type="ChEBI" id="CHEBI:30616"/>
        <dbReference type="ChEBI" id="CHEBI:59776"/>
        <dbReference type="ChEBI" id="CHEBI:456216"/>
        <dbReference type="EC" id="2.7.1.28"/>
    </reaction>
</comment>
<dbReference type="FunFam" id="3.40.50.10440:FF:000001">
    <property type="entry name" value="Dihydroxyacetone kinase, DhaK subunit"/>
    <property type="match status" value="1"/>
</dbReference>
<comment type="caution">
    <text evidence="15">The sequence shown here is derived from an EMBL/GenBank/DDBJ whole genome shotgun (WGS) entry which is preliminary data.</text>
</comment>
<evidence type="ECO:0000256" key="2">
    <source>
        <dbReference type="ARBA" id="ARBA00004778"/>
    </source>
</evidence>
<dbReference type="PANTHER" id="PTHR28629">
    <property type="entry name" value="TRIOKINASE/FMN CYCLASE"/>
    <property type="match status" value="1"/>
</dbReference>
<organism evidence="15 16">
    <name type="scientific">Hanseniaspora valbyensis NRRL Y-1626</name>
    <dbReference type="NCBI Taxonomy" id="766949"/>
    <lineage>
        <taxon>Eukaryota</taxon>
        <taxon>Fungi</taxon>
        <taxon>Dikarya</taxon>
        <taxon>Ascomycota</taxon>
        <taxon>Saccharomycotina</taxon>
        <taxon>Saccharomycetes</taxon>
        <taxon>Saccharomycodales</taxon>
        <taxon>Saccharomycodaceae</taxon>
        <taxon>Hanseniaspora</taxon>
    </lineage>
</organism>
<dbReference type="InterPro" id="IPR036117">
    <property type="entry name" value="DhaL_dom_sf"/>
</dbReference>
<proteinExistence type="inferred from homology"/>
<dbReference type="InterPro" id="IPR012734">
    <property type="entry name" value="DhaK_ATP"/>
</dbReference>
<reference evidence="16" key="1">
    <citation type="journal article" date="2016" name="Proc. Natl. Acad. Sci. U.S.A.">
        <title>Comparative genomics of biotechnologically important yeasts.</title>
        <authorList>
            <person name="Riley R."/>
            <person name="Haridas S."/>
            <person name="Wolfe K.H."/>
            <person name="Lopes M.R."/>
            <person name="Hittinger C.T."/>
            <person name="Goeker M."/>
            <person name="Salamov A.A."/>
            <person name="Wisecaver J.H."/>
            <person name="Long T.M."/>
            <person name="Calvey C.H."/>
            <person name="Aerts A.L."/>
            <person name="Barry K.W."/>
            <person name="Choi C."/>
            <person name="Clum A."/>
            <person name="Coughlan A.Y."/>
            <person name="Deshpande S."/>
            <person name="Douglass A.P."/>
            <person name="Hanson S.J."/>
            <person name="Klenk H.-P."/>
            <person name="LaButti K.M."/>
            <person name="Lapidus A."/>
            <person name="Lindquist E.A."/>
            <person name="Lipzen A.M."/>
            <person name="Meier-Kolthoff J.P."/>
            <person name="Ohm R.A."/>
            <person name="Otillar R.P."/>
            <person name="Pangilinan J.L."/>
            <person name="Peng Y."/>
            <person name="Rokas A."/>
            <person name="Rosa C.A."/>
            <person name="Scheuner C."/>
            <person name="Sibirny A.A."/>
            <person name="Slot J.C."/>
            <person name="Stielow J.B."/>
            <person name="Sun H."/>
            <person name="Kurtzman C.P."/>
            <person name="Blackwell M."/>
            <person name="Grigoriev I.V."/>
            <person name="Jeffries T.W."/>
        </authorList>
    </citation>
    <scope>NUCLEOTIDE SEQUENCE [LARGE SCALE GENOMIC DNA]</scope>
    <source>
        <strain evidence="16">NRRL Y-1626</strain>
    </source>
</reference>
<dbReference type="OrthoDB" id="1724672at2759"/>
<protein>
    <submittedName>
        <fullName evidence="15">Dihydroxyacetone kinase</fullName>
    </submittedName>
</protein>
<dbReference type="Pfam" id="PF02734">
    <property type="entry name" value="Dak2"/>
    <property type="match status" value="1"/>
</dbReference>
<keyword evidence="4" id="KW-0808">Transferase</keyword>
<comment type="pathway">
    <text evidence="2">Polyol metabolism; glycerol fermentation; glycerone phosphate from glycerol (oxidative route): step 2/2.</text>
</comment>
<evidence type="ECO:0000259" key="13">
    <source>
        <dbReference type="PROSITE" id="PS51480"/>
    </source>
</evidence>